<evidence type="ECO:0000313" key="3">
    <source>
        <dbReference type="Proteomes" id="UP000270296"/>
    </source>
</evidence>
<feature type="region of interest" description="Disordered" evidence="1">
    <location>
        <begin position="45"/>
        <end position="97"/>
    </location>
</feature>
<organism evidence="4">
    <name type="scientific">Soboliphyme baturini</name>
    <dbReference type="NCBI Taxonomy" id="241478"/>
    <lineage>
        <taxon>Eukaryota</taxon>
        <taxon>Metazoa</taxon>
        <taxon>Ecdysozoa</taxon>
        <taxon>Nematoda</taxon>
        <taxon>Enoplea</taxon>
        <taxon>Dorylaimia</taxon>
        <taxon>Dioctophymatida</taxon>
        <taxon>Dioctophymatoidea</taxon>
        <taxon>Soboliphymatidae</taxon>
        <taxon>Soboliphyme</taxon>
    </lineage>
</organism>
<evidence type="ECO:0000313" key="4">
    <source>
        <dbReference type="WBParaSite" id="SBAD_0001290701-mRNA-1"/>
    </source>
</evidence>
<reference evidence="4" key="1">
    <citation type="submission" date="2016-06" db="UniProtKB">
        <authorList>
            <consortium name="WormBaseParasite"/>
        </authorList>
    </citation>
    <scope>IDENTIFICATION</scope>
</reference>
<evidence type="ECO:0000256" key="1">
    <source>
        <dbReference type="SAM" id="MobiDB-lite"/>
    </source>
</evidence>
<sequence length="146" mass="16204">QSLRSRTKYGTSGSATRLQRKSPPVPLPIYCVYSTKERLYCHRASGSSDSSQLSSSRDGHHSDNMFYPQYVMEDGSNSSASSRFAPNTYDESTDDDAEYAVPPDAIELRNSSSDLKCVLQKEELCNGIVNSVSTSFIVHRSLILCY</sequence>
<accession>A0A183J9F1</accession>
<feature type="compositionally biased region" description="Polar residues" evidence="1">
    <location>
        <begin position="1"/>
        <end position="17"/>
    </location>
</feature>
<dbReference type="WBParaSite" id="SBAD_0001290701-mRNA-1">
    <property type="protein sequence ID" value="SBAD_0001290701-mRNA-1"/>
    <property type="gene ID" value="SBAD_0001290701"/>
</dbReference>
<reference evidence="2 3" key="2">
    <citation type="submission" date="2018-11" db="EMBL/GenBank/DDBJ databases">
        <authorList>
            <consortium name="Pathogen Informatics"/>
        </authorList>
    </citation>
    <scope>NUCLEOTIDE SEQUENCE [LARGE SCALE GENOMIC DNA]</scope>
</reference>
<name>A0A183J9F1_9BILA</name>
<dbReference type="EMBL" id="UZAM01017968">
    <property type="protein sequence ID" value="VDP49004.1"/>
    <property type="molecule type" value="Genomic_DNA"/>
</dbReference>
<feature type="region of interest" description="Disordered" evidence="1">
    <location>
        <begin position="1"/>
        <end position="23"/>
    </location>
</feature>
<feature type="compositionally biased region" description="Low complexity" evidence="1">
    <location>
        <begin position="45"/>
        <end position="56"/>
    </location>
</feature>
<keyword evidence="3" id="KW-1185">Reference proteome</keyword>
<protein>
    <submittedName>
        <fullName evidence="4">Ovule protein</fullName>
    </submittedName>
</protein>
<dbReference type="AlphaFoldDB" id="A0A183J9F1"/>
<proteinExistence type="predicted"/>
<evidence type="ECO:0000313" key="2">
    <source>
        <dbReference type="EMBL" id="VDP49004.1"/>
    </source>
</evidence>
<dbReference type="Proteomes" id="UP000270296">
    <property type="component" value="Unassembled WGS sequence"/>
</dbReference>
<feature type="compositionally biased region" description="Polar residues" evidence="1">
    <location>
        <begin position="75"/>
        <end position="85"/>
    </location>
</feature>
<gene>
    <name evidence="2" type="ORF">SBAD_LOCUS12499</name>
</gene>